<dbReference type="HOGENOM" id="CLU_211279_0_0_2"/>
<reference evidence="1 2" key="1">
    <citation type="journal article" date="2014" name="PLoS ONE">
        <title>Genome Sequence of Candidatus Nitrososphaera evergladensis from Group I.1b Enriched from Everglades Soil Reveals Novel Genomic Features of the Ammonia-Oxidizing Archaea.</title>
        <authorList>
            <person name="Zhalnina K.V."/>
            <person name="Dias R."/>
            <person name="Leonard M.T."/>
            <person name="Dorr de Quadros P."/>
            <person name="Camargo F.A."/>
            <person name="Drew J.C."/>
            <person name="Farmerie W.G."/>
            <person name="Daroub S.H."/>
            <person name="Triplett E.W."/>
        </authorList>
    </citation>
    <scope>NUCLEOTIDE SEQUENCE [LARGE SCALE GENOMIC DNA]</scope>
    <source>
        <strain evidence="1 2">SR1</strain>
    </source>
</reference>
<evidence type="ECO:0000313" key="2">
    <source>
        <dbReference type="Proteomes" id="UP000028194"/>
    </source>
</evidence>
<keyword evidence="2" id="KW-1185">Reference proteome</keyword>
<dbReference type="STRING" id="1459636.NTE_00891"/>
<dbReference type="Proteomes" id="UP000028194">
    <property type="component" value="Chromosome"/>
</dbReference>
<organism evidence="1 2">
    <name type="scientific">Candidatus Nitrososphaera evergladensis SR1</name>
    <dbReference type="NCBI Taxonomy" id="1459636"/>
    <lineage>
        <taxon>Archaea</taxon>
        <taxon>Nitrososphaerota</taxon>
        <taxon>Nitrososphaeria</taxon>
        <taxon>Nitrososphaerales</taxon>
        <taxon>Nitrososphaeraceae</taxon>
        <taxon>Nitrososphaera</taxon>
    </lineage>
</organism>
<dbReference type="EMBL" id="CP007174">
    <property type="protein sequence ID" value="AIF82967.1"/>
    <property type="molecule type" value="Genomic_DNA"/>
</dbReference>
<dbReference type="Gene3D" id="1.10.10.60">
    <property type="entry name" value="Homeodomain-like"/>
    <property type="match status" value="1"/>
</dbReference>
<evidence type="ECO:0000313" key="1">
    <source>
        <dbReference type="EMBL" id="AIF82967.1"/>
    </source>
</evidence>
<dbReference type="AlphaFoldDB" id="A0A075MQ25"/>
<gene>
    <name evidence="1" type="ORF">NTE_00891</name>
</gene>
<sequence length="42" mass="4781">MLKRLARMYESGLSIQEISKQLDIGERSAKRILELLGYAVAE</sequence>
<name>A0A075MQ25_9ARCH</name>
<dbReference type="KEGG" id="nev:NTE_00891"/>
<proteinExistence type="predicted"/>
<protein>
    <submittedName>
        <fullName evidence="1">Uncharacterized protein</fullName>
    </submittedName>
</protein>
<accession>A0A075MQ25</accession>